<dbReference type="Proteomes" id="UP001054945">
    <property type="component" value="Unassembled WGS sequence"/>
</dbReference>
<dbReference type="AlphaFoldDB" id="A0AAV4MI15"/>
<feature type="compositionally biased region" description="Basic residues" evidence="1">
    <location>
        <begin position="30"/>
        <end position="41"/>
    </location>
</feature>
<evidence type="ECO:0000256" key="1">
    <source>
        <dbReference type="SAM" id="MobiDB-lite"/>
    </source>
</evidence>
<keyword evidence="3" id="KW-1185">Reference proteome</keyword>
<organism evidence="2 3">
    <name type="scientific">Caerostris extrusa</name>
    <name type="common">Bark spider</name>
    <name type="synonym">Caerostris bankana</name>
    <dbReference type="NCBI Taxonomy" id="172846"/>
    <lineage>
        <taxon>Eukaryota</taxon>
        <taxon>Metazoa</taxon>
        <taxon>Ecdysozoa</taxon>
        <taxon>Arthropoda</taxon>
        <taxon>Chelicerata</taxon>
        <taxon>Arachnida</taxon>
        <taxon>Araneae</taxon>
        <taxon>Araneomorphae</taxon>
        <taxon>Entelegynae</taxon>
        <taxon>Araneoidea</taxon>
        <taxon>Araneidae</taxon>
        <taxon>Caerostris</taxon>
    </lineage>
</organism>
<dbReference type="EMBL" id="BPLR01019775">
    <property type="protein sequence ID" value="GIX71661.1"/>
    <property type="molecule type" value="Genomic_DNA"/>
</dbReference>
<accession>A0AAV4MI15</accession>
<feature type="compositionally biased region" description="Basic and acidic residues" evidence="1">
    <location>
        <begin position="13"/>
        <end position="29"/>
    </location>
</feature>
<reference evidence="2 3" key="1">
    <citation type="submission" date="2021-06" db="EMBL/GenBank/DDBJ databases">
        <title>Caerostris extrusa draft genome.</title>
        <authorList>
            <person name="Kono N."/>
            <person name="Arakawa K."/>
        </authorList>
    </citation>
    <scope>NUCLEOTIDE SEQUENCE [LARGE SCALE GENOMIC DNA]</scope>
</reference>
<feature type="region of interest" description="Disordered" evidence="1">
    <location>
        <begin position="12"/>
        <end position="74"/>
    </location>
</feature>
<sequence>MLPLVDTIAFPHHHQDLTDSTSHGEEASHVRPKKKRIRVIHVKGSTTTHPYRRIRMRGGGGRGVKNALTDASYP</sequence>
<name>A0AAV4MI15_CAEEX</name>
<comment type="caution">
    <text evidence="2">The sequence shown here is derived from an EMBL/GenBank/DDBJ whole genome shotgun (WGS) entry which is preliminary data.</text>
</comment>
<evidence type="ECO:0000313" key="3">
    <source>
        <dbReference type="Proteomes" id="UP001054945"/>
    </source>
</evidence>
<proteinExistence type="predicted"/>
<gene>
    <name evidence="2" type="ORF">CEXT_745631</name>
</gene>
<evidence type="ECO:0000313" key="2">
    <source>
        <dbReference type="EMBL" id="GIX71661.1"/>
    </source>
</evidence>
<protein>
    <submittedName>
        <fullName evidence="2">Uncharacterized protein</fullName>
    </submittedName>
</protein>